<comment type="caution">
    <text evidence="2">The sequence shown here is derived from an EMBL/GenBank/DDBJ whole genome shotgun (WGS) entry which is preliminary data.</text>
</comment>
<dbReference type="EMBL" id="MU826842">
    <property type="protein sequence ID" value="KAJ7371806.1"/>
    <property type="molecule type" value="Genomic_DNA"/>
</dbReference>
<sequence>MRSEPQLYQHQDRLMRNSNFAWNDGQQNVPSCGNQADIEMESASESFFGFADGNLHGDPKSSLEDEKGIISSEAICKQSAVDSEIDEMALDLDIFTSVGALFDDPWQSPVPSYLASVPDVVERKVSSESVDSDTSHSSLDNVISLDDVFDVLDEIDPFGPDLPMDAPLTTPTPHLMDDLSQCNNLYQRPIAHISDPCSSFQSFNFGAVKGLQNPSRGMVTAVRKLCELLSKPRSDHMDSVFVRLLNNTLKEMEEASQPQSKRPRRSNWRQQRNGLSKSATDDERSFEPASIGLSRSFTSKSQSLPAISTRAGSCTGTVDLTALGDYEEENFLQQQYSLYSSQKESVIALEDTMSGFMSGFMS</sequence>
<proteinExistence type="predicted"/>
<dbReference type="OrthoDB" id="5975660at2759"/>
<feature type="region of interest" description="Disordered" evidence="1">
    <location>
        <begin position="252"/>
        <end position="287"/>
    </location>
</feature>
<feature type="compositionally biased region" description="Polar residues" evidence="1">
    <location>
        <begin position="268"/>
        <end position="278"/>
    </location>
</feature>
<dbReference type="Proteomes" id="UP001163046">
    <property type="component" value="Unassembled WGS sequence"/>
</dbReference>
<accession>A0A9W9YYG9</accession>
<gene>
    <name evidence="2" type="ORF">OS493_023147</name>
</gene>
<dbReference type="AlphaFoldDB" id="A0A9W9YYG9"/>
<evidence type="ECO:0000313" key="3">
    <source>
        <dbReference type="Proteomes" id="UP001163046"/>
    </source>
</evidence>
<protein>
    <submittedName>
        <fullName evidence="2">Uncharacterized protein</fullName>
    </submittedName>
</protein>
<keyword evidence="3" id="KW-1185">Reference proteome</keyword>
<name>A0A9W9YYG9_9CNID</name>
<organism evidence="2 3">
    <name type="scientific">Desmophyllum pertusum</name>
    <dbReference type="NCBI Taxonomy" id="174260"/>
    <lineage>
        <taxon>Eukaryota</taxon>
        <taxon>Metazoa</taxon>
        <taxon>Cnidaria</taxon>
        <taxon>Anthozoa</taxon>
        <taxon>Hexacorallia</taxon>
        <taxon>Scleractinia</taxon>
        <taxon>Caryophylliina</taxon>
        <taxon>Caryophylliidae</taxon>
        <taxon>Desmophyllum</taxon>
    </lineage>
</organism>
<evidence type="ECO:0000256" key="1">
    <source>
        <dbReference type="SAM" id="MobiDB-lite"/>
    </source>
</evidence>
<evidence type="ECO:0000313" key="2">
    <source>
        <dbReference type="EMBL" id="KAJ7371806.1"/>
    </source>
</evidence>
<reference evidence="2" key="1">
    <citation type="submission" date="2023-01" db="EMBL/GenBank/DDBJ databases">
        <title>Genome assembly of the deep-sea coral Lophelia pertusa.</title>
        <authorList>
            <person name="Herrera S."/>
            <person name="Cordes E."/>
        </authorList>
    </citation>
    <scope>NUCLEOTIDE SEQUENCE</scope>
    <source>
        <strain evidence="2">USNM1676648</strain>
        <tissue evidence="2">Polyp</tissue>
    </source>
</reference>